<name>A0ABP5FHY5_9ACTN</name>
<evidence type="ECO:0000256" key="3">
    <source>
        <dbReference type="ARBA" id="ARBA00023163"/>
    </source>
</evidence>
<accession>A0ABP5FHY5</accession>
<dbReference type="Pfam" id="PF00356">
    <property type="entry name" value="LacI"/>
    <property type="match status" value="1"/>
</dbReference>
<dbReference type="Pfam" id="PF13377">
    <property type="entry name" value="Peripla_BP_3"/>
    <property type="match status" value="1"/>
</dbReference>
<dbReference type="PANTHER" id="PTHR30146:SF153">
    <property type="entry name" value="LACTOSE OPERON REPRESSOR"/>
    <property type="match status" value="1"/>
</dbReference>
<comment type="caution">
    <text evidence="6">The sequence shown here is derived from an EMBL/GenBank/DDBJ whole genome shotgun (WGS) entry which is preliminary data.</text>
</comment>
<dbReference type="CDD" id="cd01392">
    <property type="entry name" value="HTH_LacI"/>
    <property type="match status" value="1"/>
</dbReference>
<keyword evidence="2 6" id="KW-0238">DNA-binding</keyword>
<evidence type="ECO:0000313" key="6">
    <source>
        <dbReference type="EMBL" id="GAA2025867.1"/>
    </source>
</evidence>
<dbReference type="EMBL" id="BAAAQN010000011">
    <property type="protein sequence ID" value="GAA2025867.1"/>
    <property type="molecule type" value="Genomic_DNA"/>
</dbReference>
<dbReference type="InterPro" id="IPR028082">
    <property type="entry name" value="Peripla_BP_I"/>
</dbReference>
<proteinExistence type="predicted"/>
<evidence type="ECO:0000256" key="4">
    <source>
        <dbReference type="SAM" id="MobiDB-lite"/>
    </source>
</evidence>
<dbReference type="Gene3D" id="1.10.260.40">
    <property type="entry name" value="lambda repressor-like DNA-binding domains"/>
    <property type="match status" value="1"/>
</dbReference>
<evidence type="ECO:0000259" key="5">
    <source>
        <dbReference type="PROSITE" id="PS50932"/>
    </source>
</evidence>
<dbReference type="Proteomes" id="UP001500751">
    <property type="component" value="Unassembled WGS sequence"/>
</dbReference>
<dbReference type="PROSITE" id="PS50932">
    <property type="entry name" value="HTH_LACI_2"/>
    <property type="match status" value="1"/>
</dbReference>
<organism evidence="6 7">
    <name type="scientific">Catenulispora yoronensis</name>
    <dbReference type="NCBI Taxonomy" id="450799"/>
    <lineage>
        <taxon>Bacteria</taxon>
        <taxon>Bacillati</taxon>
        <taxon>Actinomycetota</taxon>
        <taxon>Actinomycetes</taxon>
        <taxon>Catenulisporales</taxon>
        <taxon>Catenulisporaceae</taxon>
        <taxon>Catenulispora</taxon>
    </lineage>
</organism>
<protein>
    <submittedName>
        <fullName evidence="6">LacI family DNA-binding transcriptional regulator</fullName>
    </submittedName>
</protein>
<dbReference type="RefSeq" id="WP_344665721.1">
    <property type="nucleotide sequence ID" value="NZ_BAAAQN010000011.1"/>
</dbReference>
<keyword evidence="3" id="KW-0804">Transcription</keyword>
<keyword evidence="1" id="KW-0805">Transcription regulation</keyword>
<reference evidence="7" key="1">
    <citation type="journal article" date="2019" name="Int. J. Syst. Evol. Microbiol.">
        <title>The Global Catalogue of Microorganisms (GCM) 10K type strain sequencing project: providing services to taxonomists for standard genome sequencing and annotation.</title>
        <authorList>
            <consortium name="The Broad Institute Genomics Platform"/>
            <consortium name="The Broad Institute Genome Sequencing Center for Infectious Disease"/>
            <person name="Wu L."/>
            <person name="Ma J."/>
        </authorList>
    </citation>
    <scope>NUCLEOTIDE SEQUENCE [LARGE SCALE GENOMIC DNA]</scope>
    <source>
        <strain evidence="7">JCM 16014</strain>
    </source>
</reference>
<feature type="region of interest" description="Disordered" evidence="4">
    <location>
        <begin position="335"/>
        <end position="366"/>
    </location>
</feature>
<evidence type="ECO:0000256" key="1">
    <source>
        <dbReference type="ARBA" id="ARBA00023015"/>
    </source>
</evidence>
<dbReference type="Gene3D" id="3.40.50.2300">
    <property type="match status" value="2"/>
</dbReference>
<sequence length="366" mass="38190">MSRSQASRTTLLAVAEAAGVSVATVSKVVNDRSDVAPATRARVAALLAEYNYVARGQSTQVTGLDLAFDSMDNPNNLEMIRGATAEAAAEDVEVVVGVAPRLDDTARWARWAQRVAGPGRAGLILVTTRLTPAHYEPFARVGARIVLVDPVSVPHSGLPSIGVTDFAGGLAATEHLLGLGHRRIAMIQGRPEAASSRARLHGYQAALSTAGIAVDPDLIERGDFLIGPSRMAALRLLDLAEPPTAVFAASDGQALGVIEAARQRGLRVPEDLSVVGFDGVPVLQYSSPPLTTVRQPFAEMGRAAVQSLLRLASGRDLASRHVELATELIVRASCAPPPALPPVPPTSATPSTPTPPTPTPTPTPKP</sequence>
<dbReference type="InterPro" id="IPR000843">
    <property type="entry name" value="HTH_LacI"/>
</dbReference>
<keyword evidence="7" id="KW-1185">Reference proteome</keyword>
<dbReference type="InterPro" id="IPR010982">
    <property type="entry name" value="Lambda_DNA-bd_dom_sf"/>
</dbReference>
<dbReference type="GO" id="GO:0003677">
    <property type="term" value="F:DNA binding"/>
    <property type="evidence" value="ECO:0007669"/>
    <property type="project" value="UniProtKB-KW"/>
</dbReference>
<evidence type="ECO:0000313" key="7">
    <source>
        <dbReference type="Proteomes" id="UP001500751"/>
    </source>
</evidence>
<feature type="domain" description="HTH lacI-type" evidence="5">
    <location>
        <begin position="9"/>
        <end position="63"/>
    </location>
</feature>
<dbReference type="InterPro" id="IPR046335">
    <property type="entry name" value="LacI/GalR-like_sensor"/>
</dbReference>
<evidence type="ECO:0000256" key="2">
    <source>
        <dbReference type="ARBA" id="ARBA00023125"/>
    </source>
</evidence>
<dbReference type="SUPFAM" id="SSF47413">
    <property type="entry name" value="lambda repressor-like DNA-binding domains"/>
    <property type="match status" value="1"/>
</dbReference>
<dbReference type="SUPFAM" id="SSF53822">
    <property type="entry name" value="Periplasmic binding protein-like I"/>
    <property type="match status" value="1"/>
</dbReference>
<dbReference type="PANTHER" id="PTHR30146">
    <property type="entry name" value="LACI-RELATED TRANSCRIPTIONAL REPRESSOR"/>
    <property type="match status" value="1"/>
</dbReference>
<dbReference type="SMART" id="SM00354">
    <property type="entry name" value="HTH_LACI"/>
    <property type="match status" value="1"/>
</dbReference>
<gene>
    <name evidence="6" type="ORF">GCM10009839_25180</name>
</gene>